<protein>
    <submittedName>
        <fullName evidence="8">Glucosylceramidase</fullName>
    </submittedName>
</protein>
<reference evidence="8 9" key="1">
    <citation type="submission" date="2016-10" db="EMBL/GenBank/DDBJ databases">
        <authorList>
            <person name="de Groot N.N."/>
        </authorList>
    </citation>
    <scope>NUCLEOTIDE SEQUENCE [LARGE SCALE GENOMIC DNA]</scope>
    <source>
        <strain evidence="8 9">Vu-144</strain>
    </source>
</reference>
<evidence type="ECO:0000256" key="3">
    <source>
        <dbReference type="ARBA" id="ARBA00022801"/>
    </source>
</evidence>
<dbReference type="PANTHER" id="PTHR11069:SF23">
    <property type="entry name" value="LYSOSOMAL ACID GLUCOSYLCERAMIDASE"/>
    <property type="match status" value="1"/>
</dbReference>
<sequence>MQSAPENIQEDHVASTAIMDSSRPLLLHWGFLAAASVMTLLLMAGCGPGTGKTPDQAGASPDTGSQHGHTAIIYRPKQDPTQYMTAKNTTFRISAVDTLSWSAKAQPLETDICVFIDPLHQFQQMIGFGGALTDAAAETLARLPENLQDSVINAYYDPGTGIGYNFGRTTIGSCDFSSASYMYVAENDTTLSTFSVAHDEKFKIPLIKKAMAVAGKDFNLFASPWTPPAWMKDNHNILHGGHLLPQYYSLWAAYLIKFIQAYHHEGIDLWGLSVQNEPMANQTWESCIYSAEQERDFIKTALGPALHQNGYQDLKLIAWDHNRDLLPQRASVLLNDSAAAKYIWGIGFHWYETWSGTQPLYDNVKEVQQNFPKVHLLFTEGCQEKFDYSKVSDWALGERYADNMLHDLNSGITAYCDWNILLDQTGGPNHVGNFCFAPVIADIPQKTLHFTSAFWYIGQFSKFIHPGAKRISSNSNRSDLQTTAFINTDGSIANIVFNKTDKAIAFHIWLNGQWAPATAPAHSLSTFIL</sequence>
<keyword evidence="5" id="KW-1133">Transmembrane helix</keyword>
<evidence type="ECO:0000313" key="9">
    <source>
        <dbReference type="Proteomes" id="UP000199041"/>
    </source>
</evidence>
<dbReference type="InterPro" id="IPR033453">
    <property type="entry name" value="Glyco_hydro_30_TIM-barrel"/>
</dbReference>
<accession>A0A1H3YFD2</accession>
<feature type="transmembrane region" description="Helical" evidence="5">
    <location>
        <begin position="25"/>
        <end position="44"/>
    </location>
</feature>
<organism evidence="8 9">
    <name type="scientific">Arachidicoccus rhizosphaerae</name>
    <dbReference type="NCBI Taxonomy" id="551991"/>
    <lineage>
        <taxon>Bacteria</taxon>
        <taxon>Pseudomonadati</taxon>
        <taxon>Bacteroidota</taxon>
        <taxon>Chitinophagia</taxon>
        <taxon>Chitinophagales</taxon>
        <taxon>Chitinophagaceae</taxon>
        <taxon>Arachidicoccus</taxon>
    </lineage>
</organism>
<dbReference type="InterPro" id="IPR033452">
    <property type="entry name" value="GH30_C"/>
</dbReference>
<evidence type="ECO:0000256" key="2">
    <source>
        <dbReference type="ARBA" id="ARBA00022729"/>
    </source>
</evidence>
<dbReference type="GO" id="GO:0006680">
    <property type="term" value="P:glucosylceramide catabolic process"/>
    <property type="evidence" value="ECO:0007669"/>
    <property type="project" value="TreeGrafter"/>
</dbReference>
<keyword evidence="9" id="KW-1185">Reference proteome</keyword>
<feature type="domain" description="Glycosyl hydrolase family 30 beta sandwich" evidence="7">
    <location>
        <begin position="467"/>
        <end position="527"/>
    </location>
</feature>
<dbReference type="Gene3D" id="2.60.40.1180">
    <property type="entry name" value="Golgi alpha-mannosidase II"/>
    <property type="match status" value="1"/>
</dbReference>
<dbReference type="Gene3D" id="3.20.20.80">
    <property type="entry name" value="Glycosidases"/>
    <property type="match status" value="1"/>
</dbReference>
<comment type="similarity">
    <text evidence="1 4">Belongs to the glycosyl hydrolase 30 family.</text>
</comment>
<evidence type="ECO:0000259" key="7">
    <source>
        <dbReference type="Pfam" id="PF17189"/>
    </source>
</evidence>
<dbReference type="GO" id="GO:0004348">
    <property type="term" value="F:glucosylceramidase activity"/>
    <property type="evidence" value="ECO:0007669"/>
    <property type="project" value="InterPro"/>
</dbReference>
<dbReference type="InterPro" id="IPR017853">
    <property type="entry name" value="GH"/>
</dbReference>
<dbReference type="Proteomes" id="UP000199041">
    <property type="component" value="Unassembled WGS sequence"/>
</dbReference>
<keyword evidence="2" id="KW-0732">Signal</keyword>
<proteinExistence type="inferred from homology"/>
<name>A0A1H3YFD2_9BACT</name>
<dbReference type="PRINTS" id="PR00843">
    <property type="entry name" value="GLHYDRLASE30"/>
</dbReference>
<dbReference type="AlphaFoldDB" id="A0A1H3YFD2"/>
<keyword evidence="4" id="KW-0326">Glycosidase</keyword>
<evidence type="ECO:0000259" key="6">
    <source>
        <dbReference type="Pfam" id="PF02055"/>
    </source>
</evidence>
<dbReference type="RefSeq" id="WP_091396547.1">
    <property type="nucleotide sequence ID" value="NZ_FNQY01000008.1"/>
</dbReference>
<keyword evidence="3 4" id="KW-0378">Hydrolase</keyword>
<dbReference type="PANTHER" id="PTHR11069">
    <property type="entry name" value="GLUCOSYLCERAMIDASE"/>
    <property type="match status" value="1"/>
</dbReference>
<keyword evidence="5" id="KW-0812">Transmembrane</keyword>
<evidence type="ECO:0000256" key="4">
    <source>
        <dbReference type="RuleBase" id="RU361188"/>
    </source>
</evidence>
<dbReference type="InterPro" id="IPR013780">
    <property type="entry name" value="Glyco_hydro_b"/>
</dbReference>
<evidence type="ECO:0000313" key="8">
    <source>
        <dbReference type="EMBL" id="SEA10275.1"/>
    </source>
</evidence>
<dbReference type="EMBL" id="FNQY01000008">
    <property type="protein sequence ID" value="SEA10275.1"/>
    <property type="molecule type" value="Genomic_DNA"/>
</dbReference>
<dbReference type="Pfam" id="PF02055">
    <property type="entry name" value="Glyco_hydro_30"/>
    <property type="match status" value="1"/>
</dbReference>
<dbReference type="SUPFAM" id="SSF51445">
    <property type="entry name" value="(Trans)glycosidases"/>
    <property type="match status" value="1"/>
</dbReference>
<keyword evidence="5" id="KW-0472">Membrane</keyword>
<evidence type="ECO:0000256" key="5">
    <source>
        <dbReference type="SAM" id="Phobius"/>
    </source>
</evidence>
<dbReference type="InterPro" id="IPR001139">
    <property type="entry name" value="Glyco_hydro_30"/>
</dbReference>
<gene>
    <name evidence="8" type="ORF">SAMN05192529_10850</name>
</gene>
<dbReference type="Pfam" id="PF17189">
    <property type="entry name" value="Glyco_hydro_30C"/>
    <property type="match status" value="1"/>
</dbReference>
<evidence type="ECO:0000256" key="1">
    <source>
        <dbReference type="ARBA" id="ARBA00005382"/>
    </source>
</evidence>
<dbReference type="GO" id="GO:0016020">
    <property type="term" value="C:membrane"/>
    <property type="evidence" value="ECO:0007669"/>
    <property type="project" value="GOC"/>
</dbReference>
<dbReference type="STRING" id="551991.SAMN05192529_10850"/>
<dbReference type="OrthoDB" id="9806701at2"/>
<feature type="domain" description="Glycosyl hydrolase family 30 TIM-barrel" evidence="6">
    <location>
        <begin position="127"/>
        <end position="464"/>
    </location>
</feature>